<dbReference type="AlphaFoldDB" id="A0A829YGE3"/>
<dbReference type="InterPro" id="IPR011041">
    <property type="entry name" value="Quinoprot_gluc/sorb_DH_b-prop"/>
</dbReference>
<dbReference type="SUPFAM" id="SSF50952">
    <property type="entry name" value="Soluble quinoprotein glucose dehydrogenase"/>
    <property type="match status" value="1"/>
</dbReference>
<dbReference type="Gene3D" id="2.120.10.30">
    <property type="entry name" value="TolB, C-terminal domain"/>
    <property type="match status" value="1"/>
</dbReference>
<accession>A0A829YGE3</accession>
<feature type="chain" id="PRO_5032671420" evidence="1">
    <location>
        <begin position="26"/>
        <end position="461"/>
    </location>
</feature>
<evidence type="ECO:0000313" key="3">
    <source>
        <dbReference type="EMBL" id="GFE81732.1"/>
    </source>
</evidence>
<protein>
    <submittedName>
        <fullName evidence="3">Sorbosone dehydrogenase</fullName>
    </submittedName>
</protein>
<dbReference type="EMBL" id="BLJN01000003">
    <property type="protein sequence ID" value="GFE81732.1"/>
    <property type="molecule type" value="Genomic_DNA"/>
</dbReference>
<dbReference type="InterPro" id="IPR011042">
    <property type="entry name" value="6-blade_b-propeller_TolB-like"/>
</dbReference>
<comment type="caution">
    <text evidence="3">The sequence shown here is derived from an EMBL/GenBank/DDBJ whole genome shotgun (WGS) entry which is preliminary data.</text>
</comment>
<dbReference type="Proteomes" id="UP000445000">
    <property type="component" value="Unassembled WGS sequence"/>
</dbReference>
<name>A0A829YGE3_9GAMM</name>
<dbReference type="Pfam" id="PF07995">
    <property type="entry name" value="GSDH"/>
    <property type="match status" value="1"/>
</dbReference>
<evidence type="ECO:0000256" key="1">
    <source>
        <dbReference type="SAM" id="SignalP"/>
    </source>
</evidence>
<gene>
    <name evidence="3" type="ORF">GCM10011487_37320</name>
</gene>
<dbReference type="InterPro" id="IPR012938">
    <property type="entry name" value="Glc/Sorbosone_DH"/>
</dbReference>
<feature type="domain" description="Glucose/Sorbosone dehydrogenase" evidence="2">
    <location>
        <begin position="177"/>
        <end position="369"/>
    </location>
</feature>
<sequence length="461" mass="49672">MRTPTKIAITSFTASLVATAAATHAAEVTTQMTQDQGYGANPELPAPDKSLIPTVNVAEAKPWAADQAPTPAKGLAVSRFACELDHPRWLYVLPNGDVLVAETNAPERPEDSKGIKAYFQGKAMKKAGAKVPSANRITLLRDANSDGKPEVRTKFIEGLNSPFGMALVGTNFYVANTDAIVRFNYEPGLTEIKQKGMKFVDLPGGPLNHHWTKNLIASPQGDKLYATVGSNSNVAENGIQAEQKRAAIWEIDRATGETRVFASGLRNPNGMDWQPQSGVLWTVVNERDEIGHNLVPDYLTSVQDGGFYGWPYSYYGKNVDERVEEQRPDLVEKAIVPDYALGSHTAALGLVFYNGELLPDKYRNGAFIGQHGSWNREPRSGYKVIFVSFANGRPIGMPEEVLGGFIGSKGEARGRPVGVAVGRDGALLVADDVGNCIWRVTPAASQVSQAADASASGAESR</sequence>
<proteinExistence type="predicted"/>
<dbReference type="PANTHER" id="PTHR19328:SF55">
    <property type="entry name" value="BLR6566 PROTEIN"/>
    <property type="match status" value="1"/>
</dbReference>
<reference evidence="4" key="1">
    <citation type="submission" date="2020-01" db="EMBL/GenBank/DDBJ databases">
        <title>'Steroidobacter agaridevorans' sp. nov., agar-degrading bacteria isolated from rhizosphere soils.</title>
        <authorList>
            <person name="Ikenaga M."/>
            <person name="Kataoka M."/>
            <person name="Murouchi A."/>
            <person name="Katsuragi S."/>
            <person name="Sakai M."/>
        </authorList>
    </citation>
    <scope>NUCLEOTIDE SEQUENCE [LARGE SCALE GENOMIC DNA]</scope>
    <source>
        <strain evidence="4">YU21-B</strain>
    </source>
</reference>
<feature type="signal peptide" evidence="1">
    <location>
        <begin position="1"/>
        <end position="25"/>
    </location>
</feature>
<dbReference type="PANTHER" id="PTHR19328">
    <property type="entry name" value="HEDGEHOG-INTERACTING PROTEIN"/>
    <property type="match status" value="1"/>
</dbReference>
<keyword evidence="1" id="KW-0732">Signal</keyword>
<evidence type="ECO:0000259" key="2">
    <source>
        <dbReference type="Pfam" id="PF07995"/>
    </source>
</evidence>
<dbReference type="RefSeq" id="WP_161813343.1">
    <property type="nucleotide sequence ID" value="NZ_BLJN01000003.1"/>
</dbReference>
<evidence type="ECO:0000313" key="4">
    <source>
        <dbReference type="Proteomes" id="UP000445000"/>
    </source>
</evidence>
<keyword evidence="4" id="KW-1185">Reference proteome</keyword>
<organism evidence="3 4">
    <name type="scientific">Steroidobacter agaridevorans</name>
    <dbReference type="NCBI Taxonomy" id="2695856"/>
    <lineage>
        <taxon>Bacteria</taxon>
        <taxon>Pseudomonadati</taxon>
        <taxon>Pseudomonadota</taxon>
        <taxon>Gammaproteobacteria</taxon>
        <taxon>Steroidobacterales</taxon>
        <taxon>Steroidobacteraceae</taxon>
        <taxon>Steroidobacter</taxon>
    </lineage>
</organism>